<evidence type="ECO:0008006" key="4">
    <source>
        <dbReference type="Google" id="ProtNLM"/>
    </source>
</evidence>
<reference evidence="2 3" key="1">
    <citation type="submission" date="2011-09" db="EMBL/GenBank/DDBJ databases">
        <title>The Genome Sequence of Bacillus smithii 7_3_47FAA.</title>
        <authorList>
            <consortium name="The Broad Institute Genome Sequencing Platform"/>
            <person name="Earl A."/>
            <person name="Ward D."/>
            <person name="Feldgarden M."/>
            <person name="Gevers D."/>
            <person name="Daigneault M."/>
            <person name="Strauss J."/>
            <person name="Allen-Vercoe E."/>
            <person name="Young S.K."/>
            <person name="Zeng Q."/>
            <person name="Gargeya S."/>
            <person name="Fitzgerald M."/>
            <person name="Haas B."/>
            <person name="Abouelleil A."/>
            <person name="Alvarado L."/>
            <person name="Arachchi H.M."/>
            <person name="Berlin A."/>
            <person name="Brown A."/>
            <person name="Chapman S.B."/>
            <person name="Chen Z."/>
            <person name="Dunbar C."/>
            <person name="Freedman E."/>
            <person name="Gearin G."/>
            <person name="Goldberg J."/>
            <person name="Griggs A."/>
            <person name="Gujja S."/>
            <person name="Heiman D."/>
            <person name="Howarth C."/>
            <person name="Larson L."/>
            <person name="Lui A."/>
            <person name="MacDonald P.J.P."/>
            <person name="Montmayeur A."/>
            <person name="Murphy C."/>
            <person name="Neiman D."/>
            <person name="Pearson M."/>
            <person name="Priest M."/>
            <person name="Roberts A."/>
            <person name="Saif S."/>
            <person name="Shea T."/>
            <person name="Shenoy N."/>
            <person name="Sisk P."/>
            <person name="Stolte C."/>
            <person name="Sykes S."/>
            <person name="Wortman J."/>
            <person name="Nusbaum C."/>
            <person name="Birren B."/>
        </authorList>
    </citation>
    <scope>NUCLEOTIDE SEQUENCE [LARGE SCALE GENOMIC DNA]</scope>
    <source>
        <strain evidence="2 3">7_3_47FAA</strain>
    </source>
</reference>
<dbReference type="AlphaFoldDB" id="G9QL69"/>
<dbReference type="PATRIC" id="fig|665952.3.peg.1783"/>
<dbReference type="PROSITE" id="PS51257">
    <property type="entry name" value="PROKAR_LIPOPROTEIN"/>
    <property type="match status" value="1"/>
</dbReference>
<gene>
    <name evidence="2" type="ORF">HMPREF1015_02479</name>
</gene>
<evidence type="ECO:0000256" key="1">
    <source>
        <dbReference type="SAM" id="SignalP"/>
    </source>
</evidence>
<dbReference type="Pfam" id="PF07537">
    <property type="entry name" value="CamS"/>
    <property type="match status" value="1"/>
</dbReference>
<dbReference type="Gene3D" id="3.10.570.10">
    <property type="entry name" value="sex pheromone staph- cam373 precursor domain"/>
    <property type="match status" value="1"/>
</dbReference>
<proteinExistence type="predicted"/>
<dbReference type="InterPro" id="IPR011426">
    <property type="entry name" value="CamS"/>
</dbReference>
<dbReference type="CDD" id="cd13440">
    <property type="entry name" value="CamS_repeat_2"/>
    <property type="match status" value="1"/>
</dbReference>
<dbReference type="RefSeq" id="WP_003354101.1">
    <property type="nucleotide sequence ID" value="NZ_JH414752.1"/>
</dbReference>
<comment type="caution">
    <text evidence="2">The sequence shown here is derived from an EMBL/GenBank/DDBJ whole genome shotgun (WGS) entry which is preliminary data.</text>
</comment>
<evidence type="ECO:0000313" key="2">
    <source>
        <dbReference type="EMBL" id="EHL78093.1"/>
    </source>
</evidence>
<feature type="signal peptide" evidence="1">
    <location>
        <begin position="1"/>
        <end position="21"/>
    </location>
</feature>
<dbReference type="Proteomes" id="UP000011747">
    <property type="component" value="Unassembled WGS sequence"/>
</dbReference>
<protein>
    <recommendedName>
        <fullName evidence="4">CamS family sex pheromone protein</fullName>
    </recommendedName>
</protein>
<evidence type="ECO:0000313" key="3">
    <source>
        <dbReference type="Proteomes" id="UP000011747"/>
    </source>
</evidence>
<name>G9QL69_9BACI</name>
<sequence>MKKWLTVALAACLLASISGCAPSSIDKQNQVVQKKNDKKEKAIIPNYQISDQYYKTILPFKPGKAQGMVVQNLNTRYDIDEFETGLMRIAKQEFSPEKYLFQEGQYLSKKTIAAWLERKYTKKQLKEHGLKPSENLGLNPIDDEKGSIDERNKKSPIYLAHISEQDYLKQMDDNTVQLGGVVIGLALNSVHYYQKEEYGATYDLKIPHKQVEEQGKKIADEVAKRIRKIKGLENVPVVIALFEQASKDSVVPGHFFAYTTLGKGESTISHWEGLDEKYYLFPSDQADADHRDDNTYFLNFKEDVQKYFDNTTGIVGRAFYKDGQLNNLQIDISIQFNGEAEAIGFTQYVSGLILNHFPDYYPIEVNISSVEGPEALIVKKAKAKEPFVHIYGQ</sequence>
<dbReference type="EMBL" id="ACWF01000093">
    <property type="protein sequence ID" value="EHL78093.1"/>
    <property type="molecule type" value="Genomic_DNA"/>
</dbReference>
<accession>G9QL69</accession>
<dbReference type="CDD" id="cd13441">
    <property type="entry name" value="CamS_repeat_1"/>
    <property type="match status" value="1"/>
</dbReference>
<dbReference type="PIRSF" id="PIRSF012509">
    <property type="entry name" value="CamS"/>
    <property type="match status" value="1"/>
</dbReference>
<dbReference type="HOGENOM" id="CLU_052482_0_0_9"/>
<keyword evidence="1" id="KW-0732">Signal</keyword>
<keyword evidence="3" id="KW-1185">Reference proteome</keyword>
<organism evidence="2 3">
    <name type="scientific">Bacillus smithii 7_3_47FAA</name>
    <dbReference type="NCBI Taxonomy" id="665952"/>
    <lineage>
        <taxon>Bacteria</taxon>
        <taxon>Bacillati</taxon>
        <taxon>Bacillota</taxon>
        <taxon>Bacilli</taxon>
        <taxon>Bacillales</taxon>
        <taxon>Bacillaceae</taxon>
        <taxon>Bacillus</taxon>
    </lineage>
</organism>
<feature type="chain" id="PRO_5039029877" description="CamS family sex pheromone protein" evidence="1">
    <location>
        <begin position="22"/>
        <end position="393"/>
    </location>
</feature>